<dbReference type="AlphaFoldDB" id="A0AAJ1V6N8"/>
<dbReference type="NCBIfam" id="TIGR03696">
    <property type="entry name" value="Rhs_assc_core"/>
    <property type="match status" value="1"/>
</dbReference>
<evidence type="ECO:0000259" key="2">
    <source>
        <dbReference type="Pfam" id="PF20041"/>
    </source>
</evidence>
<organism evidence="3 4">
    <name type="scientific">Empedobacter brevis</name>
    <dbReference type="NCBI Taxonomy" id="247"/>
    <lineage>
        <taxon>Bacteria</taxon>
        <taxon>Pseudomonadati</taxon>
        <taxon>Bacteroidota</taxon>
        <taxon>Flavobacteriia</taxon>
        <taxon>Flavobacteriales</taxon>
        <taxon>Weeksellaceae</taxon>
        <taxon>Empedobacter</taxon>
    </lineage>
</organism>
<comment type="caution">
    <text evidence="3">The sequence shown here is derived from an EMBL/GenBank/DDBJ whole genome shotgun (WGS) entry which is preliminary data.</text>
</comment>
<dbReference type="EMBL" id="JACAGJ010000001">
    <property type="protein sequence ID" value="MDM1071237.1"/>
    <property type="molecule type" value="Genomic_DNA"/>
</dbReference>
<dbReference type="Proteomes" id="UP001170959">
    <property type="component" value="Unassembled WGS sequence"/>
</dbReference>
<evidence type="ECO:0000313" key="3">
    <source>
        <dbReference type="EMBL" id="MDM1071237.1"/>
    </source>
</evidence>
<accession>A0AAJ1V6N8</accession>
<dbReference type="InterPro" id="IPR022385">
    <property type="entry name" value="Rhs_assc_core"/>
</dbReference>
<dbReference type="InterPro" id="IPR050708">
    <property type="entry name" value="T6SS_VgrG/RHS"/>
</dbReference>
<dbReference type="Pfam" id="PF20041">
    <property type="entry name" value="DUF6443"/>
    <property type="match status" value="1"/>
</dbReference>
<dbReference type="Gene3D" id="2.180.10.10">
    <property type="entry name" value="RHS repeat-associated core"/>
    <property type="match status" value="1"/>
</dbReference>
<dbReference type="PANTHER" id="PTHR32305">
    <property type="match status" value="1"/>
</dbReference>
<reference evidence="3" key="1">
    <citation type="submission" date="2020-06" db="EMBL/GenBank/DDBJ databases">
        <authorList>
            <person name="Dong N."/>
        </authorList>
    </citation>
    <scope>NUCLEOTIDE SEQUENCE</scope>
    <source>
        <strain evidence="3">R655-4</strain>
    </source>
</reference>
<protein>
    <recommendedName>
        <fullName evidence="2">DUF6443 domain-containing protein</fullName>
    </recommendedName>
</protein>
<evidence type="ECO:0000256" key="1">
    <source>
        <dbReference type="SAM" id="SignalP"/>
    </source>
</evidence>
<gene>
    <name evidence="3" type="ORF">HX001_01870</name>
</gene>
<sequence>MSIIIKINPMRKLLLLFSLFSVNAFAQTKTENYTMETVCLNANCTEKIQTIKYLDGLGREIQSISNTFNPNLKALVNLTEYDSLGRQAREYLPMAVSSTLEFQPGLNESAVKGYYNGLNLYGTDANYVYAETKFENNPLQRKIKTSAPGESWKMDGGHEIRYEYALNSNSDAVKKFELTTSYNTTEKIYISTLTATPTMYAANMLYKNVTKNENWKSSDGNTNNLTEQYSDKEGHIVLERKLNNGTTLNTYYIYDVYGNLAYVLPPLLSEKGTITTTLLNNLGYQYRYDSRNRLVQKMEPGKLWESIVYDKNDRVVYTQSANQTNQEWSFIKYDKYGRVVYSGLHTSSATRLALQNELNGSTVNFEQKSTGSFQNNGLNNIYYTNAAFPKTNMTVLIVNYYDTYENTGVTFPTAAYHTIVNDPSSKKLKGLGTTSFVNILGTTTWNKTYNFYEQDYLRSVATEIHYPGNGYTKSFFKLNYVDQPTDSKVVHKRPNSSEAERIIEEHFNYDDLLRLTKHTHQVNSGKLETLAVNTYDDLGRLTSKKVGNTEVNPLQTIDYKYNIRGWMTDLNNVDASLSDATKLFAFKISYDQLKYGSRRAATATGLYNGNISQTFWKSSSNNTLRSYDYSYDGINQLTDAIFYKGTGIYAKNYYNENITYDHNGNITTLQRNGDTESGSTPIVIDNLRYTYSSNTNKLSAVTDSSAHPSGFSSNKTGVLYEYDAAGNLKKDRSKDIIEIKYNHLNLATEVIWLNGSTITFVYDATGKKVQKQVSKTNPGSNPVPVRTDYLNGFQYKNGSLQFFPTAEGYVNVIVKDNNEKLSYVYNYKDHLGNTRVSYAWDENENKLKTIEENHYYPYGLQHNGYQGGRAIGELDEGGISYPKAKGIPGNGGVEQNFINYSGNQSYAYHYNGNEFQSELGMNWYDMNLRMYDPALARWMVQDPVIHYTKSTYNAFDNNPVYFADPSGADAENSSDGGSDSGQIWSGLGGIMLNSYEATVIYSASGYGGNAGRDNDNPTPKDKKGNNSVFEHKYIPDNLSKTAGTDYISLDIYTRDNNGQLTSIYSEQATIGRTGEIESFSTKTMVFDGKKWISGDPKNQLFFIKEYVDLASKFKAADTSSILQYYSQKNYNYQNSSEGKTRIATFNAAKTSISAAAKKIPVVGTIIGGVLSNSLDKIDARNFINDKSLGNFHEYDNKRQTGFIINKNF</sequence>
<proteinExistence type="predicted"/>
<dbReference type="PANTHER" id="PTHR32305:SF15">
    <property type="entry name" value="PROTEIN RHSA-RELATED"/>
    <property type="match status" value="1"/>
</dbReference>
<keyword evidence="1" id="KW-0732">Signal</keyword>
<name>A0AAJ1V6N8_9FLAO</name>
<reference evidence="3" key="2">
    <citation type="journal article" date="2022" name="Sci. Total Environ.">
        <title>Prevalence, transmission, and molecular epidemiology of tet(X)-positive bacteria among humans, animals, and environmental niches in China: An epidemiological, and genomic-based study.</title>
        <authorList>
            <person name="Dong N."/>
            <person name="Zeng Y."/>
            <person name="Cai C."/>
            <person name="Sun C."/>
            <person name="Lu J."/>
            <person name="Liu C."/>
            <person name="Zhou H."/>
            <person name="Sun Q."/>
            <person name="Shu L."/>
            <person name="Wang H."/>
            <person name="Wang Y."/>
            <person name="Wang S."/>
            <person name="Wu C."/>
            <person name="Chan E.W."/>
            <person name="Chen G."/>
            <person name="Shen Z."/>
            <person name="Chen S."/>
            <person name="Zhang R."/>
        </authorList>
    </citation>
    <scope>NUCLEOTIDE SEQUENCE</scope>
    <source>
        <strain evidence="3">R655-4</strain>
    </source>
</reference>
<feature type="domain" description="DUF6443" evidence="2">
    <location>
        <begin position="34"/>
        <end position="165"/>
    </location>
</feature>
<feature type="signal peptide" evidence="1">
    <location>
        <begin position="1"/>
        <end position="26"/>
    </location>
</feature>
<dbReference type="InterPro" id="IPR045619">
    <property type="entry name" value="DUF6443"/>
</dbReference>
<feature type="chain" id="PRO_5042522676" description="DUF6443 domain-containing protein" evidence="1">
    <location>
        <begin position="27"/>
        <end position="1208"/>
    </location>
</feature>
<evidence type="ECO:0000313" key="4">
    <source>
        <dbReference type="Proteomes" id="UP001170959"/>
    </source>
</evidence>